<evidence type="ECO:0000256" key="2">
    <source>
        <dbReference type="ARBA" id="ARBA00022729"/>
    </source>
</evidence>
<dbReference type="InterPro" id="IPR028081">
    <property type="entry name" value="Leu-bd"/>
</dbReference>
<keyword evidence="2 3" id="KW-0732">Signal</keyword>
<organism evidence="5 6">
    <name type="scientific">Sinomonas terricola</name>
    <dbReference type="NCBI Taxonomy" id="3110330"/>
    <lineage>
        <taxon>Bacteria</taxon>
        <taxon>Bacillati</taxon>
        <taxon>Actinomycetota</taxon>
        <taxon>Actinomycetes</taxon>
        <taxon>Micrococcales</taxon>
        <taxon>Micrococcaceae</taxon>
        <taxon>Sinomonas</taxon>
    </lineage>
</organism>
<accession>A0ABU5T3E3</accession>
<keyword evidence="6" id="KW-1185">Reference proteome</keyword>
<dbReference type="InterPro" id="IPR051010">
    <property type="entry name" value="BCAA_transport"/>
</dbReference>
<sequence>MALALRRPRAAAAVAAVIALALAGCGAGDSGNARLAQTEASGDGVLRIGMLLDNAGGQAYLNDAQRAAVELAVRQANAAGGHKGRPIEFIAPTPSTDTATAARHLVEAKADVVIGPTDSSHAPAAIDVLDKAKTVLISPANLDDTLSSYPSGGYYFRTAPTESAEGAALAALAKAGDASSVAILREKGRYGAAIGSAASAAAKSTGLAEKGSGEFTGHDARAAAASALAAGADAVIIVARDDPQAVLAQVHDGGVPGSKLVLADALVAPYGTGLASSALDGARGLVPGVFPAASFQTDMLKQAPGLADMTFAAEAYDAASLAILAAADAQDDGGTSIASHLVLVSGGAIAPSGQSTAPQRTKCTTLADCLSLEAKGTHVDYDGQSGPIAFDASGDVTTANFTVFRYGAENTARPAGTQSVAR</sequence>
<dbReference type="Gene3D" id="3.40.50.2300">
    <property type="match status" value="2"/>
</dbReference>
<proteinExistence type="inferred from homology"/>
<dbReference type="Proteomes" id="UP001304769">
    <property type="component" value="Unassembled WGS sequence"/>
</dbReference>
<evidence type="ECO:0000256" key="3">
    <source>
        <dbReference type="SAM" id="SignalP"/>
    </source>
</evidence>
<feature type="signal peptide" evidence="3">
    <location>
        <begin position="1"/>
        <end position="23"/>
    </location>
</feature>
<evidence type="ECO:0000313" key="5">
    <source>
        <dbReference type="EMBL" id="MEA5454186.1"/>
    </source>
</evidence>
<dbReference type="PANTHER" id="PTHR30483">
    <property type="entry name" value="LEUCINE-SPECIFIC-BINDING PROTEIN"/>
    <property type="match status" value="1"/>
</dbReference>
<feature type="domain" description="Leucine-binding protein" evidence="4">
    <location>
        <begin position="46"/>
        <end position="338"/>
    </location>
</feature>
<dbReference type="SUPFAM" id="SSF53822">
    <property type="entry name" value="Periplasmic binding protein-like I"/>
    <property type="match status" value="1"/>
</dbReference>
<dbReference type="EMBL" id="JAYGGQ010000002">
    <property type="protein sequence ID" value="MEA5454186.1"/>
    <property type="molecule type" value="Genomic_DNA"/>
</dbReference>
<comment type="similarity">
    <text evidence="1">Belongs to the leucine-binding protein family.</text>
</comment>
<evidence type="ECO:0000313" key="6">
    <source>
        <dbReference type="Proteomes" id="UP001304769"/>
    </source>
</evidence>
<dbReference type="InterPro" id="IPR028082">
    <property type="entry name" value="Peripla_BP_I"/>
</dbReference>
<evidence type="ECO:0000259" key="4">
    <source>
        <dbReference type="Pfam" id="PF13458"/>
    </source>
</evidence>
<comment type="caution">
    <text evidence="5">The sequence shown here is derived from an EMBL/GenBank/DDBJ whole genome shotgun (WGS) entry which is preliminary data.</text>
</comment>
<dbReference type="PANTHER" id="PTHR30483:SF6">
    <property type="entry name" value="PERIPLASMIC BINDING PROTEIN OF ABC TRANSPORTER FOR NATURAL AMINO ACIDS"/>
    <property type="match status" value="1"/>
</dbReference>
<reference evidence="5 6" key="1">
    <citation type="submission" date="2023-12" db="EMBL/GenBank/DDBJ databases">
        <title>Sinomonas terricola sp. nov, isolated from litchi orchard soil in Guangdong, PR China.</title>
        <authorList>
            <person name="Jiaxin W."/>
            <person name="Yang Z."/>
            <person name="Honghui Z."/>
        </authorList>
    </citation>
    <scope>NUCLEOTIDE SEQUENCE [LARGE SCALE GENOMIC DNA]</scope>
    <source>
        <strain evidence="5 6">JGH33</strain>
    </source>
</reference>
<protein>
    <submittedName>
        <fullName evidence="5">ABC transporter substrate-binding protein</fullName>
    </submittedName>
</protein>
<name>A0ABU5T3E3_9MICC</name>
<feature type="chain" id="PRO_5045568598" evidence="3">
    <location>
        <begin position="24"/>
        <end position="422"/>
    </location>
</feature>
<dbReference type="RefSeq" id="WP_323277969.1">
    <property type="nucleotide sequence ID" value="NZ_JAYGGQ010000002.1"/>
</dbReference>
<dbReference type="PROSITE" id="PS51257">
    <property type="entry name" value="PROKAR_LIPOPROTEIN"/>
    <property type="match status" value="1"/>
</dbReference>
<dbReference type="Pfam" id="PF13458">
    <property type="entry name" value="Peripla_BP_6"/>
    <property type="match status" value="1"/>
</dbReference>
<evidence type="ECO:0000256" key="1">
    <source>
        <dbReference type="ARBA" id="ARBA00010062"/>
    </source>
</evidence>
<gene>
    <name evidence="5" type="ORF">SPF06_05560</name>
</gene>